<evidence type="ECO:0008006" key="5">
    <source>
        <dbReference type="Google" id="ProtNLM"/>
    </source>
</evidence>
<feature type="region of interest" description="Disordered" evidence="1">
    <location>
        <begin position="477"/>
        <end position="518"/>
    </location>
</feature>
<feature type="region of interest" description="Disordered" evidence="1">
    <location>
        <begin position="1"/>
        <end position="29"/>
    </location>
</feature>
<reference evidence="3 4" key="1">
    <citation type="submission" date="2019-01" db="EMBL/GenBank/DDBJ databases">
        <authorList>
            <person name="Ferrante I. M."/>
        </authorList>
    </citation>
    <scope>NUCLEOTIDE SEQUENCE [LARGE SCALE GENOMIC DNA]</scope>
    <source>
        <strain evidence="3 4">B856</strain>
    </source>
</reference>
<keyword evidence="2" id="KW-1133">Transmembrane helix</keyword>
<evidence type="ECO:0000313" key="4">
    <source>
        <dbReference type="Proteomes" id="UP000291116"/>
    </source>
</evidence>
<dbReference type="EMBL" id="CAACVS010000018">
    <property type="protein sequence ID" value="VEU34091.1"/>
    <property type="molecule type" value="Genomic_DNA"/>
</dbReference>
<keyword evidence="2" id="KW-0812">Transmembrane</keyword>
<evidence type="ECO:0000256" key="1">
    <source>
        <dbReference type="SAM" id="MobiDB-lite"/>
    </source>
</evidence>
<feature type="region of interest" description="Disordered" evidence="1">
    <location>
        <begin position="92"/>
        <end position="125"/>
    </location>
</feature>
<feature type="compositionally biased region" description="Polar residues" evidence="1">
    <location>
        <begin position="1"/>
        <end position="17"/>
    </location>
</feature>
<keyword evidence="2" id="KW-0472">Membrane</keyword>
<evidence type="ECO:0000256" key="2">
    <source>
        <dbReference type="SAM" id="Phobius"/>
    </source>
</evidence>
<accession>A0A448YWD0</accession>
<gene>
    <name evidence="3" type="ORF">PSNMU_V1.4_AUG-EV-PASAV3_0007840</name>
</gene>
<dbReference type="AlphaFoldDB" id="A0A448YWD0"/>
<proteinExistence type="predicted"/>
<feature type="compositionally biased region" description="Basic and acidic residues" evidence="1">
    <location>
        <begin position="506"/>
        <end position="518"/>
    </location>
</feature>
<dbReference type="OrthoDB" id="40447at2759"/>
<evidence type="ECO:0000313" key="3">
    <source>
        <dbReference type="EMBL" id="VEU34091.1"/>
    </source>
</evidence>
<keyword evidence="4" id="KW-1185">Reference proteome</keyword>
<sequence length="518" mass="58561">MKNQTVQKSAPPTTTMKRSNKKRTKPKPNFGLSAAVMLLVVADLVYFFKLSREALFDTPRDLNNAGHHSPYNLFSNGNHLSKLGNRLASIRNTNTQDKDTTENEANENKAPTTKENLSRRAPTAEQSKLIEIAKKRGLTNIDDKGPILEILTQAGLDLHKEGDVDQETMDQLPTWTQVEQLYGPTPKIIGLERCGEFRDSVDPSTRFLAMAGTFNTGTNLIHAVMKHNCQITERMEVYGAKSKGIRWQVPWGKHWMARYRDSEHSTKTDADVPRSNTLPLVSIRDPYTWMQSMCRHGYAAKWPHIKSHCPGLIATENDINTMPRLRRLYGHIHNEDENVEKLIPVNIAYNKNLTHSHLSLAHWYSEWYKDYLTADIPRIMVRFEDLLFHGEEVARTMCECGGGVPVPDNGRSGKFIHISESAKTGLAAHGPLKDRTNLVGALIKYGSGAHRIDSMTQADLEAARRYLDPEMMETFGYKHPRLPDQQPEDAQEMSANAMENVPTESGRYDDDHSYTPGK</sequence>
<organism evidence="3 4">
    <name type="scientific">Pseudo-nitzschia multistriata</name>
    <dbReference type="NCBI Taxonomy" id="183589"/>
    <lineage>
        <taxon>Eukaryota</taxon>
        <taxon>Sar</taxon>
        <taxon>Stramenopiles</taxon>
        <taxon>Ochrophyta</taxon>
        <taxon>Bacillariophyta</taxon>
        <taxon>Bacillariophyceae</taxon>
        <taxon>Bacillariophycidae</taxon>
        <taxon>Bacillariales</taxon>
        <taxon>Bacillariaceae</taxon>
        <taxon>Pseudo-nitzschia</taxon>
    </lineage>
</organism>
<protein>
    <recommendedName>
        <fullName evidence="5">Sulfotransferase domain-containing protein</fullName>
    </recommendedName>
</protein>
<feature type="transmembrane region" description="Helical" evidence="2">
    <location>
        <begin position="30"/>
        <end position="48"/>
    </location>
</feature>
<dbReference type="Proteomes" id="UP000291116">
    <property type="component" value="Unassembled WGS sequence"/>
</dbReference>
<name>A0A448YWD0_9STRA</name>